<dbReference type="EMBL" id="AP027151">
    <property type="protein sequence ID" value="BDV42703.1"/>
    <property type="molecule type" value="Genomic_DNA"/>
</dbReference>
<evidence type="ECO:0000313" key="1">
    <source>
        <dbReference type="EMBL" id="BDV42703.1"/>
    </source>
</evidence>
<gene>
    <name evidence="1" type="ORF">GURASL_16260</name>
</gene>
<dbReference type="Proteomes" id="UP001317705">
    <property type="component" value="Chromosome"/>
</dbReference>
<name>A0ABN6VQX7_9BACT</name>
<organism evidence="1 2">
    <name type="scientific">Geotalea uraniireducens</name>
    <dbReference type="NCBI Taxonomy" id="351604"/>
    <lineage>
        <taxon>Bacteria</taxon>
        <taxon>Pseudomonadati</taxon>
        <taxon>Thermodesulfobacteriota</taxon>
        <taxon>Desulfuromonadia</taxon>
        <taxon>Geobacterales</taxon>
        <taxon>Geobacteraceae</taxon>
        <taxon>Geotalea</taxon>
    </lineage>
</organism>
<protein>
    <submittedName>
        <fullName evidence="1">Uncharacterized protein</fullName>
    </submittedName>
</protein>
<sequence>MGRVWSEYAFLFNQKTGQLAEIGDTAGIFLADCLLDPHIFQDVEQIPREIVRETNGKIGVPDMRRFMIDIAMGKRFGMGA</sequence>
<accession>A0ABN6VQX7</accession>
<evidence type="ECO:0000313" key="2">
    <source>
        <dbReference type="Proteomes" id="UP001317705"/>
    </source>
</evidence>
<reference evidence="1 2" key="1">
    <citation type="submission" date="2022-12" db="EMBL/GenBank/DDBJ databases">
        <title>Polyphasic characterization of Geotalea uranireducens NIT-SL11 newly isolated from a complex of sewage sludge and microbially reduced graphene oxide.</title>
        <authorList>
            <person name="Xie L."/>
            <person name="Yoshida N."/>
            <person name="Meng L."/>
        </authorList>
    </citation>
    <scope>NUCLEOTIDE SEQUENCE [LARGE SCALE GENOMIC DNA]</scope>
    <source>
        <strain evidence="1 2">NIT-SL11</strain>
    </source>
</reference>
<proteinExistence type="predicted"/>
<keyword evidence="2" id="KW-1185">Reference proteome</keyword>